<dbReference type="SUPFAM" id="SSF50939">
    <property type="entry name" value="Sialidases"/>
    <property type="match status" value="1"/>
</dbReference>
<accession>A0A383BX00</accession>
<dbReference type="InterPro" id="IPR015943">
    <property type="entry name" value="WD40/YVTN_repeat-like_dom_sf"/>
</dbReference>
<dbReference type="AlphaFoldDB" id="A0A383BX00"/>
<feature type="non-terminal residue" evidence="1">
    <location>
        <position position="131"/>
    </location>
</feature>
<organism evidence="1">
    <name type="scientific">marine metagenome</name>
    <dbReference type="NCBI Taxonomy" id="408172"/>
    <lineage>
        <taxon>unclassified sequences</taxon>
        <taxon>metagenomes</taxon>
        <taxon>ecological metagenomes</taxon>
    </lineage>
</organism>
<dbReference type="Gene3D" id="2.130.10.10">
    <property type="entry name" value="YVTN repeat-like/Quinoprotein amine dehydrogenase"/>
    <property type="match status" value="1"/>
</dbReference>
<proteinExistence type="predicted"/>
<gene>
    <name evidence="1" type="ORF">METZ01_LOCUS477194</name>
</gene>
<name>A0A383BX00_9ZZZZ</name>
<protein>
    <recommendedName>
        <fullName evidence="2">Glycosyl hydrolase</fullName>
    </recommendedName>
</protein>
<evidence type="ECO:0008006" key="2">
    <source>
        <dbReference type="Google" id="ProtNLM"/>
    </source>
</evidence>
<evidence type="ECO:0000313" key="1">
    <source>
        <dbReference type="EMBL" id="SVE24340.1"/>
    </source>
</evidence>
<reference evidence="1" key="1">
    <citation type="submission" date="2018-05" db="EMBL/GenBank/DDBJ databases">
        <authorList>
            <person name="Lanie J.A."/>
            <person name="Ng W.-L."/>
            <person name="Kazmierczak K.M."/>
            <person name="Andrzejewski T.M."/>
            <person name="Davidsen T.M."/>
            <person name="Wayne K.J."/>
            <person name="Tettelin H."/>
            <person name="Glass J.I."/>
            <person name="Rusch D."/>
            <person name="Podicherti R."/>
            <person name="Tsui H.-C.T."/>
            <person name="Winkler M.E."/>
        </authorList>
    </citation>
    <scope>NUCLEOTIDE SEQUENCE</scope>
</reference>
<sequence length="131" mass="14472">MIYILLPIMKEDVMHSAIRFALIFYVSIVTISIGQSNKSDIWADDNFSGLKFRSIGPAFMSGRISDIAIHPEDENIWYLAVVSGNVWKTENAGITWTPIFDDQGSYSIGCVTIDPKNPNVVWVGTGEDLGG</sequence>
<dbReference type="InterPro" id="IPR036278">
    <property type="entry name" value="Sialidase_sf"/>
</dbReference>
<dbReference type="EMBL" id="UINC01203877">
    <property type="protein sequence ID" value="SVE24340.1"/>
    <property type="molecule type" value="Genomic_DNA"/>
</dbReference>